<evidence type="ECO:0000313" key="2">
    <source>
        <dbReference type="EMBL" id="PFH36546.1"/>
    </source>
</evidence>
<sequence length="214" mass="25119">MSFNPFSWFSSASSSPDGDGASAIPPSSTEIRRRGTLSSMFFPSEEEEENRIKIAMKRYGYSLAELHSYPDMMKLPQVPQDMLRDERVKRELDKQLEKCQQRYDAVDMCVTHMMEHDQNSKRKYARLQQCKPPWVAFQRCVSFRDKTILRDLSKWEVTHVASLSPSQKAAYLEDLRAKQRYAEYVQRRTDDEQEGLRRKREAENLALRLKNLAN</sequence>
<name>A0A2A9MKM8_BESBE</name>
<comment type="caution">
    <text evidence="2">The sequence shown here is derived from an EMBL/GenBank/DDBJ whole genome shotgun (WGS) entry which is preliminary data.</text>
</comment>
<dbReference type="EMBL" id="NWUJ01000003">
    <property type="protein sequence ID" value="PFH36546.1"/>
    <property type="molecule type" value="Genomic_DNA"/>
</dbReference>
<gene>
    <name evidence="2" type="ORF">BESB_047380</name>
</gene>
<reference evidence="2 3" key="1">
    <citation type="submission" date="2017-09" db="EMBL/GenBank/DDBJ databases">
        <title>Genome sequencing of Besnoitia besnoiti strain Bb-Ger1.</title>
        <authorList>
            <person name="Schares G."/>
            <person name="Venepally P."/>
            <person name="Lorenzi H.A."/>
        </authorList>
    </citation>
    <scope>NUCLEOTIDE SEQUENCE [LARGE SCALE GENOMIC DNA]</scope>
    <source>
        <strain evidence="2 3">Bb-Ger1</strain>
    </source>
</reference>
<evidence type="ECO:0000313" key="3">
    <source>
        <dbReference type="Proteomes" id="UP000224006"/>
    </source>
</evidence>
<dbReference type="GeneID" id="40309668"/>
<organism evidence="2 3">
    <name type="scientific">Besnoitia besnoiti</name>
    <name type="common">Apicomplexan protozoan</name>
    <dbReference type="NCBI Taxonomy" id="94643"/>
    <lineage>
        <taxon>Eukaryota</taxon>
        <taxon>Sar</taxon>
        <taxon>Alveolata</taxon>
        <taxon>Apicomplexa</taxon>
        <taxon>Conoidasida</taxon>
        <taxon>Coccidia</taxon>
        <taxon>Eucoccidiorida</taxon>
        <taxon>Eimeriorina</taxon>
        <taxon>Sarcocystidae</taxon>
        <taxon>Besnoitia</taxon>
    </lineage>
</organism>
<evidence type="ECO:0000256" key="1">
    <source>
        <dbReference type="SAM" id="MobiDB-lite"/>
    </source>
</evidence>
<dbReference type="Proteomes" id="UP000224006">
    <property type="component" value="Chromosome III"/>
</dbReference>
<dbReference type="VEuPathDB" id="ToxoDB:BESB_047380"/>
<dbReference type="RefSeq" id="XP_029220555.1">
    <property type="nucleotide sequence ID" value="XM_029363189.1"/>
</dbReference>
<proteinExistence type="predicted"/>
<keyword evidence="3" id="KW-1185">Reference proteome</keyword>
<feature type="region of interest" description="Disordered" evidence="1">
    <location>
        <begin position="1"/>
        <end position="38"/>
    </location>
</feature>
<dbReference type="AlphaFoldDB" id="A0A2A9MKM8"/>
<dbReference type="OrthoDB" id="372171at2759"/>
<accession>A0A2A9MKM8</accession>
<feature type="compositionally biased region" description="Low complexity" evidence="1">
    <location>
        <begin position="1"/>
        <end position="23"/>
    </location>
</feature>
<protein>
    <submittedName>
        <fullName evidence="2">Uncharacterized protein</fullName>
    </submittedName>
</protein>
<dbReference type="KEGG" id="bbes:BESB_047380"/>